<dbReference type="Proteomes" id="UP000245649">
    <property type="component" value="Chromosome"/>
</dbReference>
<keyword evidence="4" id="KW-1185">Reference proteome</keyword>
<dbReference type="EMBL" id="CP029432">
    <property type="protein sequence ID" value="AWL65741.1"/>
    <property type="molecule type" value="Genomic_DNA"/>
</dbReference>
<evidence type="ECO:0000313" key="4">
    <source>
        <dbReference type="Proteomes" id="UP000245760"/>
    </source>
</evidence>
<gene>
    <name evidence="2" type="ORF">DKC00_30395</name>
    <name evidence="1" type="ORF">DKC11_29725</name>
</gene>
<accession>A0AAI8IZK8</accession>
<dbReference type="Proteomes" id="UP000245760">
    <property type="component" value="Chromosome"/>
</dbReference>
<protein>
    <submittedName>
        <fullName evidence="2">Uncharacterized protein</fullName>
    </submittedName>
</protein>
<evidence type="ECO:0000313" key="3">
    <source>
        <dbReference type="Proteomes" id="UP000245649"/>
    </source>
</evidence>
<dbReference type="AlphaFoldDB" id="A0AAI8IZK8"/>
<name>A0AAI8IZK8_9ENTR</name>
<evidence type="ECO:0000313" key="2">
    <source>
        <dbReference type="EMBL" id="AWL65741.1"/>
    </source>
</evidence>
<dbReference type="EMBL" id="CP029443">
    <property type="protein sequence ID" value="AWL59731.1"/>
    <property type="molecule type" value="Genomic_DNA"/>
</dbReference>
<sequence length="71" mass="8105">MAYSAAFPALTRLRGLAPRHLRAATLPFFVHIPNRPQTAPCMGLKRKKYIKKIVQICALLCKKEKDEERPT</sequence>
<reference evidence="3 4" key="1">
    <citation type="submission" date="2018-05" db="EMBL/GenBank/DDBJ databases">
        <title>Klebsiella quasipneumonaiae provides a window into carbapenemase gene transfer, plasmid rearrangements and nosocomial acquisition from the hospital environment.</title>
        <authorList>
            <person name="Mathers A.J."/>
            <person name="Vegesana K."/>
            <person name="Stoesser N."/>
            <person name="Crook D."/>
            <person name="Vaughan A."/>
            <person name="Barry K."/>
            <person name="Parikh H."/>
            <person name="Sebra R."/>
            <person name="Kotay S."/>
            <person name="Walker A.S."/>
            <person name="Sheppard A.E."/>
        </authorList>
    </citation>
    <scope>NUCLEOTIDE SEQUENCE [LARGE SCALE GENOMIC DNA]</scope>
    <source>
        <strain evidence="1 4">CAV1947</strain>
        <strain evidence="2 3">CAV2018</strain>
    </source>
</reference>
<organism evidence="2 3">
    <name type="scientific">Klebsiella quasipneumoniae</name>
    <dbReference type="NCBI Taxonomy" id="1463165"/>
    <lineage>
        <taxon>Bacteria</taxon>
        <taxon>Pseudomonadati</taxon>
        <taxon>Pseudomonadota</taxon>
        <taxon>Gammaproteobacteria</taxon>
        <taxon>Enterobacterales</taxon>
        <taxon>Enterobacteriaceae</taxon>
        <taxon>Klebsiella/Raoultella group</taxon>
        <taxon>Klebsiella</taxon>
        <taxon>Klebsiella pneumoniae complex</taxon>
    </lineage>
</organism>
<proteinExistence type="predicted"/>
<evidence type="ECO:0000313" key="1">
    <source>
        <dbReference type="EMBL" id="AWL59731.1"/>
    </source>
</evidence>